<keyword evidence="7 10" id="KW-0067">ATP-binding</keyword>
<keyword evidence="6 10" id="KW-0269">Exonuclease</keyword>
<dbReference type="PANTHER" id="PTHR30591:SF1">
    <property type="entry name" value="RECBCD ENZYME SUBUNIT RECC"/>
    <property type="match status" value="1"/>
</dbReference>
<dbReference type="InterPro" id="IPR011335">
    <property type="entry name" value="Restrct_endonuc-II-like"/>
</dbReference>
<feature type="domain" description="RecC C-terminal" evidence="11">
    <location>
        <begin position="838"/>
        <end position="1061"/>
    </location>
</feature>
<dbReference type="NCBIfam" id="TIGR01450">
    <property type="entry name" value="recC"/>
    <property type="match status" value="1"/>
</dbReference>
<evidence type="ECO:0000256" key="10">
    <source>
        <dbReference type="HAMAP-Rule" id="MF_01486"/>
    </source>
</evidence>
<keyword evidence="2 10" id="KW-0547">Nucleotide-binding</keyword>
<evidence type="ECO:0000259" key="11">
    <source>
        <dbReference type="Pfam" id="PF17946"/>
    </source>
</evidence>
<comment type="miscellaneous">
    <text evidence="10">In the RecBCD complex, RecB has a slow 3'-5' helicase, an exonuclease activity and loads RecA onto ssDNA, RecD has a fast 5'-3' helicase activity, while RecC stimulates the ATPase and processivity of the RecB helicase and contributes to recognition of the Chi site.</text>
</comment>
<keyword evidence="5 10" id="KW-0347">Helicase</keyword>
<evidence type="ECO:0000256" key="4">
    <source>
        <dbReference type="ARBA" id="ARBA00022801"/>
    </source>
</evidence>
<keyword evidence="13" id="KW-1185">Reference proteome</keyword>
<protein>
    <recommendedName>
        <fullName evidence="10">RecBCD enzyme subunit RecC</fullName>
    </recommendedName>
    <alternativeName>
        <fullName evidence="10">Exonuclease V subunit RecC</fullName>
        <shortName evidence="10">ExoV subunit RecC</shortName>
    </alternativeName>
    <alternativeName>
        <fullName evidence="10">Helicase/nuclease RecBCD subunit RecC</fullName>
    </alternativeName>
</protein>
<proteinExistence type="inferred from homology"/>
<evidence type="ECO:0000256" key="7">
    <source>
        <dbReference type="ARBA" id="ARBA00022840"/>
    </source>
</evidence>
<evidence type="ECO:0000256" key="6">
    <source>
        <dbReference type="ARBA" id="ARBA00022839"/>
    </source>
</evidence>
<dbReference type="InterPro" id="IPR041500">
    <property type="entry name" value="RecC_C"/>
</dbReference>
<evidence type="ECO:0000256" key="5">
    <source>
        <dbReference type="ARBA" id="ARBA00022806"/>
    </source>
</evidence>
<dbReference type="Gene3D" id="3.40.50.300">
    <property type="entry name" value="P-loop containing nucleotide triphosphate hydrolases"/>
    <property type="match status" value="2"/>
</dbReference>
<accession>A0ABP9ZYT8</accession>
<keyword evidence="8 10" id="KW-0238">DNA-binding</keyword>
<evidence type="ECO:0000256" key="3">
    <source>
        <dbReference type="ARBA" id="ARBA00022763"/>
    </source>
</evidence>
<dbReference type="SUPFAM" id="SSF52540">
    <property type="entry name" value="P-loop containing nucleoside triphosphate hydrolases"/>
    <property type="match status" value="2"/>
</dbReference>
<evidence type="ECO:0000313" key="13">
    <source>
        <dbReference type="Proteomes" id="UP001481413"/>
    </source>
</evidence>
<dbReference type="InterPro" id="IPR027417">
    <property type="entry name" value="P-loop_NTPase"/>
</dbReference>
<dbReference type="InterPro" id="IPR006697">
    <property type="entry name" value="RecC"/>
</dbReference>
<dbReference type="Gene3D" id="3.40.50.10930">
    <property type="match status" value="1"/>
</dbReference>
<comment type="function">
    <text evidence="10">A helicase/nuclease that prepares dsDNA breaks (DSB) for recombinational DNA repair. Binds to DSBs and unwinds DNA via a highly rapid and processive ATP-dependent bidirectional helicase activity. Unwinds dsDNA until it encounters a Chi (crossover hotspot instigator) sequence from the 3' direction. Cuts ssDNA a few nucleotides 3' to the Chi site. The properties and activities of the enzyme are changed at Chi. The Chi-altered holoenzyme produces a long 3'-ssDNA overhang and facilitates RecA-binding to the ssDNA for homologous DNA recombination and repair. Holoenzyme degrades any linearized DNA that is unable to undergo homologous recombination. In the holoenzyme this subunit recognizes the wild-type Chi sequence, and when added to isolated RecB increases its ATP-dependent helicase processivity.</text>
</comment>
<dbReference type="HAMAP" id="MF_01486">
    <property type="entry name" value="RecC"/>
    <property type="match status" value="1"/>
</dbReference>
<comment type="similarity">
    <text evidence="10">Belongs to the RecC family.</text>
</comment>
<evidence type="ECO:0000256" key="1">
    <source>
        <dbReference type="ARBA" id="ARBA00022722"/>
    </source>
</evidence>
<dbReference type="Gene3D" id="1.10.10.160">
    <property type="match status" value="1"/>
</dbReference>
<gene>
    <name evidence="10 12" type="primary">recC</name>
    <name evidence="12" type="ORF">NBRC116585_13700</name>
</gene>
<dbReference type="EMBL" id="BAABWH010000003">
    <property type="protein sequence ID" value="GAA6145252.1"/>
    <property type="molecule type" value="Genomic_DNA"/>
</dbReference>
<dbReference type="PIRSF" id="PIRSF000980">
    <property type="entry name" value="RecC"/>
    <property type="match status" value="1"/>
</dbReference>
<dbReference type="RefSeq" id="WP_353294187.1">
    <property type="nucleotide sequence ID" value="NZ_BAABWH010000003.1"/>
</dbReference>
<reference evidence="12 13" key="1">
    <citation type="submission" date="2024-04" db="EMBL/GenBank/DDBJ databases">
        <title>Draft genome sequence of Thalassolituus maritimus NBRC 116585.</title>
        <authorList>
            <person name="Miyakawa T."/>
            <person name="Kusuya Y."/>
            <person name="Miura T."/>
        </authorList>
    </citation>
    <scope>NUCLEOTIDE SEQUENCE [LARGE SCALE GENOMIC DNA]</scope>
    <source>
        <strain evidence="12 13">5NW40-0001</strain>
    </source>
</reference>
<sequence>MFRLYHSNDLEVLKELLLNEIRQNPPGVFDSEQILVQSQGMAHWLKLQLADGLGVAAQVDFPLPSAYVWKVFNVLKPDLPERSHFEKQAMAWKLMRLLPELKGEPACAGIARYLENDPDGVRCYELAHEIADVFDQYLVYRPDWILNWEQGLDDVEGTDVSIHPWQPLIWRALVEDSKRLGNSLEHRARLTSSLESIVATEGQRLSSLPKRLFVFGIAALPGGYWDVLNAISSHIDVHFFLLNPCRNFWGDIVSDKQKSWILKTNPDAVTYLERGNPLLASWGRLGKDFLTLVHETSEEGELQDIEAFTDIDRSNLLRHIQADLLELNDGQALAYRPDALKHSRFKTPILRDDGSIRLVSGHSPLREVQRLHDQLLFWFNENPDLKPRDVVVMVPDIDQYAPYIDAVFASAPDSQRIPWAIADQSQVQENPLLDSVIAMMGLFDSRLQLTDVLDWLDVPAIRRRFQIEEPDLELLRQWLEQAGVRWGLHEEHRVDLGFPPFTQSSWRKGLRQLLLGLMVPTDASAHQQNDWPVFSVEGGAAELLGQLISLIDRLEQWRTFQSESHTVEEWMSAIPRLIDDFYEPDLDEGVQLQRVRDAVQRWSEELSDAAYDDTLSPQVVRAWFTEHLGQQGGWQRFLAGPVNFCTLMPMRSIPFKAVCLLGMNDQDYPRQVTPVGFDLMVQGQARRGDRSRREDDRYLVLEALCSAQEKFYISYRGRDARENHELQPSVLVNELLDYIADAYCLEGDESLPATQSRENVRNWITESLPLQPFNRSTYEPSEPHQVQGYHKLWAAVANSDGTDAEIPQFFSGQVGLPEDFNRHQVLWQDVKDAILKSADFFLRRRLRFNPERYDSDAQNEEVFNPDALENSIIKTQWVADQLAGQSFIEREKALGHLPVNALADIHVGGIARELTPVVDNVAKFTEGEPLSGAISLTIEDTFAADDKARVKHIELSGEYSQCWNRQLVHWRAGEIRGRDVLNTWLDLVFIVAANPDVTDMASLTGLKKTYKSKDLFEIIFDAPSQQQAQDYVRECLGYYFMSWQAPQKALPNVQWTLLQTDEEKWLDTIKKQADSEYSDFNKTAFSRCYPMFAQELLADDSTSMKNSAIKNWMAEFDWIWALPQACQRGGDQ</sequence>
<evidence type="ECO:0000256" key="9">
    <source>
        <dbReference type="ARBA" id="ARBA00023204"/>
    </source>
</evidence>
<dbReference type="Pfam" id="PF17946">
    <property type="entry name" value="RecC_C"/>
    <property type="match status" value="1"/>
</dbReference>
<evidence type="ECO:0000256" key="2">
    <source>
        <dbReference type="ARBA" id="ARBA00022741"/>
    </source>
</evidence>
<evidence type="ECO:0000313" key="12">
    <source>
        <dbReference type="EMBL" id="GAA6145252.1"/>
    </source>
</evidence>
<comment type="caution">
    <text evidence="12">The sequence shown here is derived from an EMBL/GenBank/DDBJ whole genome shotgun (WGS) entry which is preliminary data.</text>
</comment>
<keyword evidence="1 10" id="KW-0540">Nuclease</keyword>
<keyword evidence="9 10" id="KW-0234">DNA repair</keyword>
<keyword evidence="3 10" id="KW-0227">DNA damage</keyword>
<dbReference type="Pfam" id="PF04257">
    <property type="entry name" value="Exonuc_V_gamma"/>
    <property type="match status" value="1"/>
</dbReference>
<dbReference type="PANTHER" id="PTHR30591">
    <property type="entry name" value="RECBCD ENZYME SUBUNIT RECC"/>
    <property type="match status" value="1"/>
</dbReference>
<dbReference type="InterPro" id="IPR013986">
    <property type="entry name" value="DExx_box_DNA_helicase_dom_sf"/>
</dbReference>
<evidence type="ECO:0000256" key="8">
    <source>
        <dbReference type="ARBA" id="ARBA00023125"/>
    </source>
</evidence>
<keyword evidence="4 10" id="KW-0378">Hydrolase</keyword>
<dbReference type="SUPFAM" id="SSF52980">
    <property type="entry name" value="Restriction endonuclease-like"/>
    <property type="match status" value="1"/>
</dbReference>
<name>A0ABP9ZYT8_9GAMM</name>
<organism evidence="12 13">
    <name type="scientific">Thalassolituus maritimus</name>
    <dbReference type="NCBI Taxonomy" id="484498"/>
    <lineage>
        <taxon>Bacteria</taxon>
        <taxon>Pseudomonadati</taxon>
        <taxon>Pseudomonadota</taxon>
        <taxon>Gammaproteobacteria</taxon>
        <taxon>Oceanospirillales</taxon>
        <taxon>Oceanospirillaceae</taxon>
        <taxon>Thalassolituus</taxon>
    </lineage>
</organism>
<comment type="subunit">
    <text evidence="10">Heterotrimer of RecB, RecC and RecD. All subunits contribute to DNA-binding.</text>
</comment>
<dbReference type="Proteomes" id="UP001481413">
    <property type="component" value="Unassembled WGS sequence"/>
</dbReference>